<organism evidence="1 2">
    <name type="scientific">Pleuronectes platessa</name>
    <name type="common">European plaice</name>
    <dbReference type="NCBI Taxonomy" id="8262"/>
    <lineage>
        <taxon>Eukaryota</taxon>
        <taxon>Metazoa</taxon>
        <taxon>Chordata</taxon>
        <taxon>Craniata</taxon>
        <taxon>Vertebrata</taxon>
        <taxon>Euteleostomi</taxon>
        <taxon>Actinopterygii</taxon>
        <taxon>Neopterygii</taxon>
        <taxon>Teleostei</taxon>
        <taxon>Neoteleostei</taxon>
        <taxon>Acanthomorphata</taxon>
        <taxon>Carangaria</taxon>
        <taxon>Pleuronectiformes</taxon>
        <taxon>Pleuronectoidei</taxon>
        <taxon>Pleuronectidae</taxon>
        <taxon>Pleuronectes</taxon>
    </lineage>
</organism>
<proteinExistence type="predicted"/>
<comment type="caution">
    <text evidence="1">The sequence shown here is derived from an EMBL/GenBank/DDBJ whole genome shotgun (WGS) entry which is preliminary data.</text>
</comment>
<gene>
    <name evidence="1" type="ORF">PLEPLA_LOCUS18065</name>
</gene>
<accession>A0A9N7YN00</accession>
<protein>
    <submittedName>
        <fullName evidence="1">Uncharacterized protein</fullName>
    </submittedName>
</protein>
<reference evidence="1" key="1">
    <citation type="submission" date="2020-03" db="EMBL/GenBank/DDBJ databases">
        <authorList>
            <person name="Weist P."/>
        </authorList>
    </citation>
    <scope>NUCLEOTIDE SEQUENCE</scope>
</reference>
<sequence>MIEHNVPVQMSTTHTSLVVFLVVSIFAFSPLISLPPSVSLTFSVRHDCMPQDNTTTQRLRSSIYPTTLNESLQSPSSLLSLLSLPPSLTPSVPAPSPAAAVSPPPPSELHCECLVQQPQPLLQYAALPFHCAA</sequence>
<name>A0A9N7YN00_PLEPL</name>
<evidence type="ECO:0000313" key="1">
    <source>
        <dbReference type="EMBL" id="CAB1430084.1"/>
    </source>
</evidence>
<evidence type="ECO:0000313" key="2">
    <source>
        <dbReference type="Proteomes" id="UP001153269"/>
    </source>
</evidence>
<keyword evidence="2" id="KW-1185">Reference proteome</keyword>
<dbReference type="Proteomes" id="UP001153269">
    <property type="component" value="Unassembled WGS sequence"/>
</dbReference>
<dbReference type="AlphaFoldDB" id="A0A9N7YN00"/>
<dbReference type="EMBL" id="CADEAL010001202">
    <property type="protein sequence ID" value="CAB1430084.1"/>
    <property type="molecule type" value="Genomic_DNA"/>
</dbReference>